<evidence type="ECO:0000313" key="2">
    <source>
        <dbReference type="EMBL" id="WIX80545.1"/>
    </source>
</evidence>
<accession>A0A9Y2MTD2</accession>
<evidence type="ECO:0000313" key="3">
    <source>
        <dbReference type="Proteomes" id="UP001236014"/>
    </source>
</evidence>
<sequence>MTVAPEIAPAGEKATDPTAEPDEQQSAPLQDGPEQLSVTGTSVGGDNNGTVINQFAPEKEVRANLVEGPVTDDLITHATRAFCHPERFSRAALILRKRRLVVLSGRSSGRSLAGVRLLIDRNVGTLQRLDPARSLKDFVSSVKRRSGLVGYLWDDHTGTGWADPDGERTLGQLEHTLRAMDAYLVVAFNSDVSLKTVQEYVTELSPPPTSDVAHAHLKAKGISPERCHELLTQIKLSEVLPGYSKPRRGAEVARLLAEVEAGQYSFDEVAQTLYRNKDHDVQDWFTENTNTATRALGITVALLEGCPYNEIASAAKKLEDVLTNPENKEIWPYTPPDLFERTREEQLNNVHATISPRLGADDGLTNPERVRFTRPGWGMRLLRYAWKEFDRIRPLLHEWLGGLSEELPEDSDAQREVFTRFGKLIAASAEPGPLQWVRPWLETYGSGHHHQIAAITLGALCTNASYVQTVKDHLNWWARPTARTRYRHAVAIACRAEFGKAYPEFAMKQLGRLTKNCDSRLRALIPPAVRELLQEPSNRSLVLSSLAFWLAGGGAQARAMAYKCSIDALSLNQAPVTFASREESAIRMIFAALMTNTSYRPAVIKHLAAWSSWSSSGPHTVANQALLRILLTGDPSLMRRLGYDLRKYIERNEEGSKHLARQLALTLKDI</sequence>
<evidence type="ECO:0000256" key="1">
    <source>
        <dbReference type="SAM" id="MobiDB-lite"/>
    </source>
</evidence>
<organism evidence="2 3">
    <name type="scientific">Amycolatopsis carbonis</name>
    <dbReference type="NCBI Taxonomy" id="715471"/>
    <lineage>
        <taxon>Bacteria</taxon>
        <taxon>Bacillati</taxon>
        <taxon>Actinomycetota</taxon>
        <taxon>Actinomycetes</taxon>
        <taxon>Pseudonocardiales</taxon>
        <taxon>Pseudonocardiaceae</taxon>
        <taxon>Amycolatopsis</taxon>
    </lineage>
</organism>
<protein>
    <submittedName>
        <fullName evidence="2">Uncharacterized protein</fullName>
    </submittedName>
</protein>
<proteinExistence type="predicted"/>
<reference evidence="2 3" key="1">
    <citation type="submission" date="2023-06" db="EMBL/GenBank/DDBJ databases">
        <authorList>
            <person name="Oyuntsetseg B."/>
            <person name="Kim S.B."/>
        </authorList>
    </citation>
    <scope>NUCLEOTIDE SEQUENCE [LARGE SCALE GENOMIC DNA]</scope>
    <source>
        <strain evidence="2 3">2-15</strain>
    </source>
</reference>
<dbReference type="EMBL" id="CP127294">
    <property type="protein sequence ID" value="WIX80545.1"/>
    <property type="molecule type" value="Genomic_DNA"/>
</dbReference>
<dbReference type="RefSeq" id="WP_285971174.1">
    <property type="nucleotide sequence ID" value="NZ_CP127294.1"/>
</dbReference>
<keyword evidence="3" id="KW-1185">Reference proteome</keyword>
<feature type="region of interest" description="Disordered" evidence="1">
    <location>
        <begin position="1"/>
        <end position="49"/>
    </location>
</feature>
<dbReference type="KEGG" id="acab:QRX50_07180"/>
<name>A0A9Y2MTD2_9PSEU</name>
<dbReference type="Proteomes" id="UP001236014">
    <property type="component" value="Chromosome"/>
</dbReference>
<gene>
    <name evidence="2" type="ORF">QRX50_07180</name>
</gene>
<dbReference type="AlphaFoldDB" id="A0A9Y2MTD2"/>